<dbReference type="EMBL" id="FWYF01000003">
    <property type="protein sequence ID" value="SMD37238.1"/>
    <property type="molecule type" value="Genomic_DNA"/>
</dbReference>
<dbReference type="AlphaFoldDB" id="A0A1W2GLK6"/>
<sequence>MKKLIFTLCALFMTCAMSQAQSKNDLKGPKAKNYKVWQDDSQSVTVYTEANQASLKGPEAKNQKVWADSTADTNKVTIKRDTRKNSLKGPAAKNFKPWK</sequence>
<dbReference type="RefSeq" id="WP_139793940.1">
    <property type="nucleotide sequence ID" value="NZ_FWYF01000003.1"/>
</dbReference>
<evidence type="ECO:0000313" key="4">
    <source>
        <dbReference type="Proteomes" id="UP000192472"/>
    </source>
</evidence>
<dbReference type="Proteomes" id="UP000192472">
    <property type="component" value="Unassembled WGS sequence"/>
</dbReference>
<evidence type="ECO:0000313" key="3">
    <source>
        <dbReference type="EMBL" id="SMD37238.1"/>
    </source>
</evidence>
<evidence type="ECO:0000256" key="1">
    <source>
        <dbReference type="SAM" id="MobiDB-lite"/>
    </source>
</evidence>
<name>A0A1W2GLK6_REIFA</name>
<feature type="chain" id="PRO_5012190512" evidence="2">
    <location>
        <begin position="23"/>
        <end position="99"/>
    </location>
</feature>
<feature type="region of interest" description="Disordered" evidence="1">
    <location>
        <begin position="79"/>
        <end position="99"/>
    </location>
</feature>
<accession>A0A1W2GLK6</accession>
<gene>
    <name evidence="3" type="ORF">SAMN04488029_3311</name>
</gene>
<keyword evidence="2" id="KW-0732">Signal</keyword>
<keyword evidence="4" id="KW-1185">Reference proteome</keyword>
<proteinExistence type="predicted"/>
<feature type="signal peptide" evidence="2">
    <location>
        <begin position="1"/>
        <end position="22"/>
    </location>
</feature>
<protein>
    <submittedName>
        <fullName evidence="3">Uncharacterized protein</fullName>
    </submittedName>
</protein>
<reference evidence="3 4" key="1">
    <citation type="submission" date="2017-04" db="EMBL/GenBank/DDBJ databases">
        <authorList>
            <person name="Afonso C.L."/>
            <person name="Miller P.J."/>
            <person name="Scott M.A."/>
            <person name="Spackman E."/>
            <person name="Goraichik I."/>
            <person name="Dimitrov K.M."/>
            <person name="Suarez D.L."/>
            <person name="Swayne D.E."/>
        </authorList>
    </citation>
    <scope>NUCLEOTIDE SEQUENCE [LARGE SCALE GENOMIC DNA]</scope>
    <source>
        <strain evidence="3 4">DSM 26133</strain>
    </source>
</reference>
<dbReference type="OrthoDB" id="797657at2"/>
<evidence type="ECO:0000256" key="2">
    <source>
        <dbReference type="SAM" id="SignalP"/>
    </source>
</evidence>
<organism evidence="3 4">
    <name type="scientific">Reichenbachiella faecimaris</name>
    <dbReference type="NCBI Taxonomy" id="692418"/>
    <lineage>
        <taxon>Bacteria</taxon>
        <taxon>Pseudomonadati</taxon>
        <taxon>Bacteroidota</taxon>
        <taxon>Cytophagia</taxon>
        <taxon>Cytophagales</taxon>
        <taxon>Reichenbachiellaceae</taxon>
        <taxon>Reichenbachiella</taxon>
    </lineage>
</organism>